<evidence type="ECO:0000313" key="1">
    <source>
        <dbReference type="EMBL" id="KIM67060.1"/>
    </source>
</evidence>
<dbReference type="EMBL" id="KN822014">
    <property type="protein sequence ID" value="KIM67060.1"/>
    <property type="molecule type" value="Genomic_DNA"/>
</dbReference>
<name>A0A0C3E2N7_9AGAM</name>
<accession>A0A0C3E2N7</accession>
<keyword evidence="2" id="KW-1185">Reference proteome</keyword>
<organism evidence="1 2">
    <name type="scientific">Scleroderma citrinum Foug A</name>
    <dbReference type="NCBI Taxonomy" id="1036808"/>
    <lineage>
        <taxon>Eukaryota</taxon>
        <taxon>Fungi</taxon>
        <taxon>Dikarya</taxon>
        <taxon>Basidiomycota</taxon>
        <taxon>Agaricomycotina</taxon>
        <taxon>Agaricomycetes</taxon>
        <taxon>Agaricomycetidae</taxon>
        <taxon>Boletales</taxon>
        <taxon>Sclerodermatineae</taxon>
        <taxon>Sclerodermataceae</taxon>
        <taxon>Scleroderma</taxon>
    </lineage>
</organism>
<protein>
    <submittedName>
        <fullName evidence="1">Uncharacterized protein</fullName>
    </submittedName>
</protein>
<dbReference type="Proteomes" id="UP000053989">
    <property type="component" value="Unassembled WGS sequence"/>
</dbReference>
<dbReference type="AlphaFoldDB" id="A0A0C3E2N7"/>
<sequence length="72" mass="7852">MADLGLLVFVLPQGEVRPVTIWNTCDVNANDSFLRPGTHISLWALGLLRSVIRVDQLRADILISGGSSFTSQ</sequence>
<gene>
    <name evidence="1" type="ORF">SCLCIDRAFT_1210532</name>
</gene>
<evidence type="ECO:0000313" key="2">
    <source>
        <dbReference type="Proteomes" id="UP000053989"/>
    </source>
</evidence>
<proteinExistence type="predicted"/>
<dbReference type="HOGENOM" id="CLU_2723652_0_0_1"/>
<reference evidence="1 2" key="1">
    <citation type="submission" date="2014-04" db="EMBL/GenBank/DDBJ databases">
        <authorList>
            <consortium name="DOE Joint Genome Institute"/>
            <person name="Kuo A."/>
            <person name="Kohler A."/>
            <person name="Nagy L.G."/>
            <person name="Floudas D."/>
            <person name="Copeland A."/>
            <person name="Barry K.W."/>
            <person name="Cichocki N."/>
            <person name="Veneault-Fourrey C."/>
            <person name="LaButti K."/>
            <person name="Lindquist E.A."/>
            <person name="Lipzen A."/>
            <person name="Lundell T."/>
            <person name="Morin E."/>
            <person name="Murat C."/>
            <person name="Sun H."/>
            <person name="Tunlid A."/>
            <person name="Henrissat B."/>
            <person name="Grigoriev I.V."/>
            <person name="Hibbett D.S."/>
            <person name="Martin F."/>
            <person name="Nordberg H.P."/>
            <person name="Cantor M.N."/>
            <person name="Hua S.X."/>
        </authorList>
    </citation>
    <scope>NUCLEOTIDE SEQUENCE [LARGE SCALE GENOMIC DNA]</scope>
    <source>
        <strain evidence="1 2">Foug A</strain>
    </source>
</reference>
<dbReference type="InParanoid" id="A0A0C3E2N7"/>
<reference evidence="2" key="2">
    <citation type="submission" date="2015-01" db="EMBL/GenBank/DDBJ databases">
        <title>Evolutionary Origins and Diversification of the Mycorrhizal Mutualists.</title>
        <authorList>
            <consortium name="DOE Joint Genome Institute"/>
            <consortium name="Mycorrhizal Genomics Consortium"/>
            <person name="Kohler A."/>
            <person name="Kuo A."/>
            <person name="Nagy L.G."/>
            <person name="Floudas D."/>
            <person name="Copeland A."/>
            <person name="Barry K.W."/>
            <person name="Cichocki N."/>
            <person name="Veneault-Fourrey C."/>
            <person name="LaButti K."/>
            <person name="Lindquist E.A."/>
            <person name="Lipzen A."/>
            <person name="Lundell T."/>
            <person name="Morin E."/>
            <person name="Murat C."/>
            <person name="Riley R."/>
            <person name="Ohm R."/>
            <person name="Sun H."/>
            <person name="Tunlid A."/>
            <person name="Henrissat B."/>
            <person name="Grigoriev I.V."/>
            <person name="Hibbett D.S."/>
            <person name="Martin F."/>
        </authorList>
    </citation>
    <scope>NUCLEOTIDE SEQUENCE [LARGE SCALE GENOMIC DNA]</scope>
    <source>
        <strain evidence="2">Foug A</strain>
    </source>
</reference>